<dbReference type="Gene3D" id="3.40.50.1820">
    <property type="entry name" value="alpha/beta hydrolase"/>
    <property type="match status" value="1"/>
</dbReference>
<dbReference type="InterPro" id="IPR008753">
    <property type="entry name" value="Peptidase_M13_N"/>
</dbReference>
<dbReference type="Proteomes" id="UP000729357">
    <property type="component" value="Unassembled WGS sequence"/>
</dbReference>
<feature type="domain" description="DUF676" evidence="13">
    <location>
        <begin position="847"/>
        <end position="918"/>
    </location>
</feature>
<evidence type="ECO:0000256" key="3">
    <source>
        <dbReference type="ARBA" id="ARBA00007920"/>
    </source>
</evidence>
<keyword evidence="17" id="KW-1185">Reference proteome</keyword>
<dbReference type="SUPFAM" id="SSF53474">
    <property type="entry name" value="alpha/beta-Hydrolases"/>
    <property type="match status" value="1"/>
</dbReference>
<dbReference type="InterPro" id="IPR027417">
    <property type="entry name" value="P-loop_NTPase"/>
</dbReference>
<dbReference type="EMBL" id="JAHFXS010000600">
    <property type="protein sequence ID" value="KAG9983426.1"/>
    <property type="molecule type" value="Genomic_DNA"/>
</dbReference>
<dbReference type="Gene3D" id="1.10.1380.10">
    <property type="entry name" value="Neutral endopeptidase , domain2"/>
    <property type="match status" value="1"/>
</dbReference>
<comment type="caution">
    <text evidence="16">The sequence shown here is derived from an EMBL/GenBank/DDBJ whole genome shotgun (WGS) entry which is preliminary data.</text>
</comment>
<evidence type="ECO:0000256" key="10">
    <source>
        <dbReference type="SAM" id="MobiDB-lite"/>
    </source>
</evidence>
<comment type="cofactor">
    <cofactor evidence="1">
        <name>Zn(2+)</name>
        <dbReference type="ChEBI" id="CHEBI:29105"/>
    </cofactor>
</comment>
<dbReference type="InterPro" id="IPR018497">
    <property type="entry name" value="Peptidase_M13_C"/>
</dbReference>
<dbReference type="GO" id="GO:0016485">
    <property type="term" value="P:protein processing"/>
    <property type="evidence" value="ECO:0007669"/>
    <property type="project" value="TreeGrafter"/>
</dbReference>
<dbReference type="InterPro" id="IPR024079">
    <property type="entry name" value="MetalloPept_cat_dom_sf"/>
</dbReference>
<feature type="domain" description="Peptidase M13 N-terminal" evidence="14">
    <location>
        <begin position="119"/>
        <end position="528"/>
    </location>
</feature>
<dbReference type="Gene3D" id="3.40.50.300">
    <property type="entry name" value="P-loop containing nucleotide triphosphate hydrolases"/>
    <property type="match status" value="1"/>
</dbReference>
<dbReference type="PRINTS" id="PR00786">
    <property type="entry name" value="NEPRILYSIN"/>
</dbReference>
<keyword evidence="5" id="KW-0479">Metal-binding</keyword>
<keyword evidence="6" id="KW-0677">Repeat</keyword>
<protein>
    <submittedName>
        <fullName evidence="16">Peptidase family M13</fullName>
    </submittedName>
</protein>
<dbReference type="InterPro" id="IPR042089">
    <property type="entry name" value="Peptidase_M13_dom_2"/>
</dbReference>
<evidence type="ECO:0000256" key="4">
    <source>
        <dbReference type="ARBA" id="ARBA00022670"/>
    </source>
</evidence>
<evidence type="ECO:0000256" key="2">
    <source>
        <dbReference type="ARBA" id="ARBA00007357"/>
    </source>
</evidence>
<dbReference type="Pfam" id="PF05057">
    <property type="entry name" value="DUF676"/>
    <property type="match status" value="1"/>
</dbReference>
<feature type="transmembrane region" description="Helical" evidence="11">
    <location>
        <begin position="41"/>
        <end position="59"/>
    </location>
</feature>
<keyword evidence="11" id="KW-0472">Membrane</keyword>
<reference evidence="16" key="1">
    <citation type="journal article" date="2021" name="J Fungi (Basel)">
        <title>Virulence traits and population genomics of the black yeast Aureobasidium melanogenum.</title>
        <authorList>
            <person name="Cernosa A."/>
            <person name="Sun X."/>
            <person name="Gostincar C."/>
            <person name="Fang C."/>
            <person name="Gunde-Cimerman N."/>
            <person name="Song Z."/>
        </authorList>
    </citation>
    <scope>NUCLEOTIDE SEQUENCE</scope>
    <source>
        <strain evidence="16">EXF-9298</strain>
    </source>
</reference>
<evidence type="ECO:0000256" key="9">
    <source>
        <dbReference type="ARBA" id="ARBA00023049"/>
    </source>
</evidence>
<dbReference type="InterPro" id="IPR029058">
    <property type="entry name" value="AB_hydrolase_fold"/>
</dbReference>
<dbReference type="InterPro" id="IPR007751">
    <property type="entry name" value="DUF676_lipase-like"/>
</dbReference>
<dbReference type="SUPFAM" id="SSF52540">
    <property type="entry name" value="P-loop containing nucleoside triphosphate hydrolases"/>
    <property type="match status" value="1"/>
</dbReference>
<evidence type="ECO:0000259" key="13">
    <source>
        <dbReference type="Pfam" id="PF05057"/>
    </source>
</evidence>
<sequence>MADNNRNERTPLLDGDAPTTDHAESSESTGTRIKRFLLRNGVYLIIILCLLLVLIPLIIQSVRNSSVHHGPHDHKKHHHDKEPSNPPSNETELCTSAACVLASANIIRSLAPSYEKLDPCDDFRTYVCAGFDASHEIREDQAGVGNLQIMNEDNQLILKHILESPAPKDTSLFWTAANPDQEIFTKLQDGYNACMNETLLASIGSKPLLDLLWQLDGIYSGKPKSSKKDESLTKAIEYLMEIGVAGPVSVDVGADDKDPDVNVVSVGAPWSFGLPSKQYYERAEIVTSYKDTIGTVLEALLKEAKPGALSFMSDEGNDPSTLSKDLVDSLVAFEKSMANAAPDPEDAADVTKYYNPRTLKETEAYNSEISITHILDTFAPGYTPSKIIVGSPSYLKDLSKILKSTSRKTIKTYLVWKVVQSWAGAVEDPAVQPLLRFRNKLQGKAPDVKQERWRTCVSSVGNDLEWIMSRFFVERAFSKEAKDLGDQIILDIKDEFTIKLNESEWMTESVRQLAIEKVHLIRQKIGYPTQSPDITNAGELQQYYSNISISATTYFANKLSVVRHDVREGWSQVGKPVDKDEWGMSAQTVNAYYNPPGNEIVFPAGIMQAPVFYDPSIPRYLSYGAFGAVAGHELSHAFDSSGRNYDQNGNYTDWWDKPTIEAFKTKTDCFVEQYHNYTIPTKNGRLPINGKLTLGENIADAGGLTAAYQSWKRRDDEKADLMLPGLDHFTKEQIFFLAYGQTWCGKMREEQIVQRIYTDPHSPDMFRIKGTTANSREFREAFNCPVKAPTCELCSSPRVGEETSHCFWPYDLLSKDDTISQARILLYGYDSHPTHFYKAGTNHMTITQHAENLMHNVAGVREQCQGRPLIFVAHSLGGILVKGALNESRQMTQRQYSDLLSSCHAIVFMGTPHLGAEIAAWGTMMSNIVGALPGGFSTYSSVLRGLEPDSETLYTITRRFNEILNRPIPDCDKLQICSVQEGLGMSSVKGAGSKVVPDYSSKFNRTDIEQSFFNQTANHMTMCKFSSADDQTYKNILRILKGYFRIIRERQAEIRQAQETSHQAIVSDFAKKLDFAGRLARERQLNSIVTHEDSFNWIWESNFVDWLTCDAKIFWIAGKPASGKSTLVNYITKHEKTRELVEAAFGQDLLIVRFFFDFRGKDGIENNFEGMRRSLLYQLLTGSSALAADVKKHFSMGHLDDLIMLADASVLEYVLQKIEQPSLFFIDGLDEYQGHKPDLLNLINSITKYKVKVCLSSRYEKPFTVAYKDLGFQFRMEVLNRPGIHAYSQSTFAANLYPSEFEERYALQEAAKTIAESSTGVFLWARFAVAKVIDRVCDGHKIEEAWIQSIIAAMPSDLEEVYALIFQSMDEEHKEACGIILQLINSAERDLELSELFEAAIIAGVDFRSLDSSITNQDLDGFKRYIAVIGAGLVECFHPYKETYGYNDVSVGETLRWDKVILVRVIHKSVQTYLRKRGWKELLGEQQTLKSQHELWLKVCSDLLAVTYIWRYATA</sequence>
<keyword evidence="4" id="KW-0645">Protease</keyword>
<evidence type="ECO:0000256" key="5">
    <source>
        <dbReference type="ARBA" id="ARBA00022723"/>
    </source>
</evidence>
<dbReference type="PANTHER" id="PTHR11733">
    <property type="entry name" value="ZINC METALLOPROTEASE FAMILY M13 NEPRILYSIN-RELATED"/>
    <property type="match status" value="1"/>
</dbReference>
<feature type="region of interest" description="Disordered" evidence="10">
    <location>
        <begin position="66"/>
        <end position="90"/>
    </location>
</feature>
<keyword evidence="11" id="KW-1133">Transmembrane helix</keyword>
<keyword evidence="11" id="KW-0812">Transmembrane</keyword>
<feature type="compositionally biased region" description="Basic residues" evidence="10">
    <location>
        <begin position="69"/>
        <end position="79"/>
    </location>
</feature>
<dbReference type="Pfam" id="PF24883">
    <property type="entry name" value="NPHP3_N"/>
    <property type="match status" value="1"/>
</dbReference>
<gene>
    <name evidence="16" type="ORF">KCU98_g6100</name>
</gene>
<dbReference type="GO" id="GO:0046872">
    <property type="term" value="F:metal ion binding"/>
    <property type="evidence" value="ECO:0007669"/>
    <property type="project" value="UniProtKB-KW"/>
</dbReference>
<dbReference type="CDD" id="cd08662">
    <property type="entry name" value="M13"/>
    <property type="match status" value="1"/>
</dbReference>
<feature type="region of interest" description="Disordered" evidence="10">
    <location>
        <begin position="1"/>
        <end position="29"/>
    </location>
</feature>
<evidence type="ECO:0000256" key="1">
    <source>
        <dbReference type="ARBA" id="ARBA00001947"/>
    </source>
</evidence>
<feature type="compositionally biased region" description="Basic and acidic residues" evidence="10">
    <location>
        <begin position="1"/>
        <end position="11"/>
    </location>
</feature>
<dbReference type="PANTHER" id="PTHR11733:SF167">
    <property type="entry name" value="FI17812P1-RELATED"/>
    <property type="match status" value="1"/>
</dbReference>
<evidence type="ECO:0000256" key="7">
    <source>
        <dbReference type="ARBA" id="ARBA00022801"/>
    </source>
</evidence>
<dbReference type="GO" id="GO:0005886">
    <property type="term" value="C:plasma membrane"/>
    <property type="evidence" value="ECO:0007669"/>
    <property type="project" value="TreeGrafter"/>
</dbReference>
<dbReference type="InterPro" id="IPR000718">
    <property type="entry name" value="Peptidase_M13"/>
</dbReference>
<feature type="domain" description="Nephrocystin 3-like N-terminal" evidence="15">
    <location>
        <begin position="1094"/>
        <end position="1258"/>
    </location>
</feature>
<comment type="similarity">
    <text evidence="3">Belongs to the putative lipase ROG1 family.</text>
</comment>
<dbReference type="Gene3D" id="3.40.390.10">
    <property type="entry name" value="Collagenase (Catalytic Domain)"/>
    <property type="match status" value="1"/>
</dbReference>
<evidence type="ECO:0000259" key="12">
    <source>
        <dbReference type="Pfam" id="PF01431"/>
    </source>
</evidence>
<keyword evidence="8" id="KW-0862">Zinc</keyword>
<dbReference type="InterPro" id="IPR056884">
    <property type="entry name" value="NPHP3-like_N"/>
</dbReference>
<evidence type="ECO:0000313" key="17">
    <source>
        <dbReference type="Proteomes" id="UP000729357"/>
    </source>
</evidence>
<dbReference type="PROSITE" id="PS51885">
    <property type="entry name" value="NEPRILYSIN"/>
    <property type="match status" value="1"/>
</dbReference>
<evidence type="ECO:0000259" key="15">
    <source>
        <dbReference type="Pfam" id="PF24883"/>
    </source>
</evidence>
<dbReference type="GO" id="GO:0004222">
    <property type="term" value="F:metalloendopeptidase activity"/>
    <property type="evidence" value="ECO:0007669"/>
    <property type="project" value="InterPro"/>
</dbReference>
<evidence type="ECO:0000313" key="16">
    <source>
        <dbReference type="EMBL" id="KAG9983426.1"/>
    </source>
</evidence>
<accession>A0A9P8FTY0</accession>
<dbReference type="SUPFAM" id="SSF55486">
    <property type="entry name" value="Metalloproteases ('zincins'), catalytic domain"/>
    <property type="match status" value="1"/>
</dbReference>
<evidence type="ECO:0000256" key="8">
    <source>
        <dbReference type="ARBA" id="ARBA00022833"/>
    </source>
</evidence>
<organism evidence="16 17">
    <name type="scientific">Aureobasidium melanogenum</name>
    <name type="common">Aureobasidium pullulans var. melanogenum</name>
    <dbReference type="NCBI Taxonomy" id="46634"/>
    <lineage>
        <taxon>Eukaryota</taxon>
        <taxon>Fungi</taxon>
        <taxon>Dikarya</taxon>
        <taxon>Ascomycota</taxon>
        <taxon>Pezizomycotina</taxon>
        <taxon>Dothideomycetes</taxon>
        <taxon>Dothideomycetidae</taxon>
        <taxon>Dothideales</taxon>
        <taxon>Saccotheciaceae</taxon>
        <taxon>Aureobasidium</taxon>
    </lineage>
</organism>
<evidence type="ECO:0000256" key="11">
    <source>
        <dbReference type="SAM" id="Phobius"/>
    </source>
</evidence>
<reference evidence="16" key="2">
    <citation type="submission" date="2021-08" db="EMBL/GenBank/DDBJ databases">
        <authorList>
            <person name="Gostincar C."/>
            <person name="Sun X."/>
            <person name="Song Z."/>
            <person name="Gunde-Cimerman N."/>
        </authorList>
    </citation>
    <scope>NUCLEOTIDE SEQUENCE</scope>
    <source>
        <strain evidence="16">EXF-9298</strain>
    </source>
</reference>
<keyword evidence="9" id="KW-0482">Metalloprotease</keyword>
<feature type="non-terminal residue" evidence="16">
    <location>
        <position position="1"/>
    </location>
</feature>
<name>A0A9P8FTY0_AURME</name>
<keyword evidence="7" id="KW-0378">Hydrolase</keyword>
<proteinExistence type="inferred from homology"/>
<evidence type="ECO:0000256" key="6">
    <source>
        <dbReference type="ARBA" id="ARBA00022737"/>
    </source>
</evidence>
<comment type="similarity">
    <text evidence="2">Belongs to the peptidase M13 family.</text>
</comment>
<dbReference type="Pfam" id="PF05649">
    <property type="entry name" value="Peptidase_M13_N"/>
    <property type="match status" value="1"/>
</dbReference>
<dbReference type="Pfam" id="PF01431">
    <property type="entry name" value="Peptidase_M13"/>
    <property type="match status" value="1"/>
</dbReference>
<evidence type="ECO:0000259" key="14">
    <source>
        <dbReference type="Pfam" id="PF05649"/>
    </source>
</evidence>
<feature type="domain" description="Peptidase M13 C-terminal" evidence="12">
    <location>
        <begin position="590"/>
        <end position="789"/>
    </location>
</feature>